<dbReference type="PANTHER" id="PTHR36181:SF4">
    <property type="entry name" value="LAGLIDADG ENDONUCLEASE"/>
    <property type="match status" value="1"/>
</dbReference>
<dbReference type="GO" id="GO:0005739">
    <property type="term" value="C:mitochondrion"/>
    <property type="evidence" value="ECO:0007669"/>
    <property type="project" value="UniProtKB-ARBA"/>
</dbReference>
<name>A0A482DRF7_9PEZI</name>
<dbReference type="InterPro" id="IPR051289">
    <property type="entry name" value="LAGLIDADG_Endonuclease"/>
</dbReference>
<evidence type="ECO:0000313" key="2">
    <source>
        <dbReference type="EMBL" id="QBM09622.1"/>
    </source>
</evidence>
<feature type="domain" description="Homing endonuclease LAGLIDADG" evidence="1">
    <location>
        <begin position="2"/>
        <end position="53"/>
    </location>
</feature>
<dbReference type="Gene3D" id="3.10.28.10">
    <property type="entry name" value="Homing endonucleases"/>
    <property type="match status" value="2"/>
</dbReference>
<sequence length="232" mass="27213">MFFGVSNLTKQGKNSVQWRVYLIEELKIIIHHFEKYPLITNKWADFKLFKQAVELVEQGEHLTNEGLLKLVAIKASMNRGLSDKLKENFTNITLISRPEVKNLEIKYPFWITGFTDAEGCFFVVIKDSKKSKLGESVWLRFILSQHNRDEVLINNFMKYLNCGKYYPRSNKNYGELIVEKFSDITEIIIPFFDKYPLVGKKSKDFQDFKKVALLMKSKDHLTEEGLQEIKKN</sequence>
<feature type="domain" description="Homing endonuclease LAGLIDADG" evidence="1">
    <location>
        <begin position="111"/>
        <end position="211"/>
    </location>
</feature>
<accession>A0A482DRF7</accession>
<organism evidence="2">
    <name type="scientific">Dactylella sp</name>
    <dbReference type="NCBI Taxonomy" id="1814903"/>
    <lineage>
        <taxon>Eukaryota</taxon>
        <taxon>Fungi</taxon>
        <taxon>Dikarya</taxon>
        <taxon>Ascomycota</taxon>
        <taxon>Pezizomycotina</taxon>
        <taxon>Orbiliomycetes</taxon>
        <taxon>Orbiliales</taxon>
        <taxon>Orbiliaceae</taxon>
        <taxon>Dactylella</taxon>
    </lineage>
</organism>
<dbReference type="PANTHER" id="PTHR36181">
    <property type="entry name" value="INTRON-ENCODED ENDONUCLEASE AI3-RELATED"/>
    <property type="match status" value="1"/>
</dbReference>
<keyword evidence="2" id="KW-0496">Mitochondrion</keyword>
<dbReference type="InterPro" id="IPR027434">
    <property type="entry name" value="Homing_endonucl"/>
</dbReference>
<dbReference type="InterPro" id="IPR004860">
    <property type="entry name" value="LAGLIDADG_dom"/>
</dbReference>
<geneLocation type="mitochondrion" evidence="2"/>
<dbReference type="FunFam" id="3.10.28.10:FF:000010">
    <property type="entry name" value="LAGLIDADG homing endonuclease I-LtrII"/>
    <property type="match status" value="1"/>
</dbReference>
<evidence type="ECO:0000259" key="1">
    <source>
        <dbReference type="Pfam" id="PF00961"/>
    </source>
</evidence>
<proteinExistence type="predicted"/>
<protein>
    <recommendedName>
        <fullName evidence="1">Homing endonuclease LAGLIDADG domain-containing protein</fullName>
    </recommendedName>
</protein>
<dbReference type="Pfam" id="PF00961">
    <property type="entry name" value="LAGLIDADG_1"/>
    <property type="match status" value="2"/>
</dbReference>
<reference evidence="2" key="1">
    <citation type="submission" date="2019-02" db="EMBL/GenBank/DDBJ databases">
        <authorList>
            <person name="Fang M.L."/>
            <person name="Zhang Y."/>
        </authorList>
    </citation>
    <scope>NUCLEOTIDE SEQUENCE</scope>
    <source>
        <strain evidence="2">YMF1.01838</strain>
    </source>
</reference>
<dbReference type="GO" id="GO:0004519">
    <property type="term" value="F:endonuclease activity"/>
    <property type="evidence" value="ECO:0007669"/>
    <property type="project" value="InterPro"/>
</dbReference>
<dbReference type="EMBL" id="MK550697">
    <property type="protein sequence ID" value="QBM09622.1"/>
    <property type="molecule type" value="Genomic_DNA"/>
</dbReference>
<dbReference type="SUPFAM" id="SSF55608">
    <property type="entry name" value="Homing endonucleases"/>
    <property type="match status" value="2"/>
</dbReference>
<dbReference type="AlphaFoldDB" id="A0A482DRF7"/>
<gene>
    <name evidence="2" type="primary">orf232</name>
</gene>